<dbReference type="Gene3D" id="3.10.129.10">
    <property type="entry name" value="Hotdog Thioesterase"/>
    <property type="match status" value="1"/>
</dbReference>
<evidence type="ECO:0000313" key="3">
    <source>
        <dbReference type="Proteomes" id="UP001596514"/>
    </source>
</evidence>
<name>A0ABW2SS99_9ACTN</name>
<dbReference type="InterPro" id="IPR029069">
    <property type="entry name" value="HotDog_dom_sf"/>
</dbReference>
<evidence type="ECO:0000256" key="1">
    <source>
        <dbReference type="SAM" id="MobiDB-lite"/>
    </source>
</evidence>
<evidence type="ECO:0000313" key="2">
    <source>
        <dbReference type="EMBL" id="MFC7599175.1"/>
    </source>
</evidence>
<proteinExistence type="predicted"/>
<protein>
    <submittedName>
        <fullName evidence="2">Uncharacterized protein</fullName>
    </submittedName>
</protein>
<dbReference type="RefSeq" id="WP_343963170.1">
    <property type="nucleotide sequence ID" value="NZ_BAAAGK010000015.1"/>
</dbReference>
<feature type="region of interest" description="Disordered" evidence="1">
    <location>
        <begin position="106"/>
        <end position="126"/>
    </location>
</feature>
<sequence>MLEPHTVLTASELYSRICVRDPYFALKDVTVIGQGEVAAGVPVQQDPDMEAGCIGIAEAGRHLAILGSCAAAVVAPREGQHFYLATGARGQWLNPEPQARASELLRGSAQAEHTGERTAKAHTLLSSPDGTPLMRLDVDYDVLPAATFTRLFAKARVDMRREPRLDDGVRRAPEEWAELRQNPYGKPLALRDWHPDGECLSAALGPVTADMCKGHFALHPAMPVAVVAGGMTRVATALLRRLEGAPSARCVTKGVRLVAHSLAYAGQTVRFSAHRRTREGADHDFRCWAEVGERVVAELDITFTRVD</sequence>
<organism evidence="2 3">
    <name type="scientific">Streptosporangium amethystogenes subsp. fukuiense</name>
    <dbReference type="NCBI Taxonomy" id="698418"/>
    <lineage>
        <taxon>Bacteria</taxon>
        <taxon>Bacillati</taxon>
        <taxon>Actinomycetota</taxon>
        <taxon>Actinomycetes</taxon>
        <taxon>Streptosporangiales</taxon>
        <taxon>Streptosporangiaceae</taxon>
        <taxon>Streptosporangium</taxon>
    </lineage>
</organism>
<comment type="caution">
    <text evidence="2">The sequence shown here is derived from an EMBL/GenBank/DDBJ whole genome shotgun (WGS) entry which is preliminary data.</text>
</comment>
<reference evidence="3" key="1">
    <citation type="journal article" date="2019" name="Int. J. Syst. Evol. Microbiol.">
        <title>The Global Catalogue of Microorganisms (GCM) 10K type strain sequencing project: providing services to taxonomists for standard genome sequencing and annotation.</title>
        <authorList>
            <consortium name="The Broad Institute Genomics Platform"/>
            <consortium name="The Broad Institute Genome Sequencing Center for Infectious Disease"/>
            <person name="Wu L."/>
            <person name="Ma J."/>
        </authorList>
    </citation>
    <scope>NUCLEOTIDE SEQUENCE [LARGE SCALE GENOMIC DNA]</scope>
    <source>
        <strain evidence="3">JCM 10083</strain>
    </source>
</reference>
<dbReference type="EMBL" id="JBHTEE010000001">
    <property type="protein sequence ID" value="MFC7599175.1"/>
    <property type="molecule type" value="Genomic_DNA"/>
</dbReference>
<keyword evidence="3" id="KW-1185">Reference proteome</keyword>
<gene>
    <name evidence="2" type="ORF">ACFQVD_03505</name>
</gene>
<dbReference type="SUPFAM" id="SSF54637">
    <property type="entry name" value="Thioesterase/thiol ester dehydrase-isomerase"/>
    <property type="match status" value="1"/>
</dbReference>
<dbReference type="Proteomes" id="UP001596514">
    <property type="component" value="Unassembled WGS sequence"/>
</dbReference>
<accession>A0ABW2SS99</accession>